<organism evidence="1 2">
    <name type="scientific">Pseudarthrobacter humi</name>
    <dbReference type="NCBI Taxonomy" id="2952523"/>
    <lineage>
        <taxon>Bacteria</taxon>
        <taxon>Bacillati</taxon>
        <taxon>Actinomycetota</taxon>
        <taxon>Actinomycetes</taxon>
        <taxon>Micrococcales</taxon>
        <taxon>Micrococcaceae</taxon>
        <taxon>Pseudarthrobacter</taxon>
    </lineage>
</organism>
<dbReference type="EMBL" id="JANCLV010000021">
    <property type="protein sequence ID" value="MCP9001887.1"/>
    <property type="molecule type" value="Genomic_DNA"/>
</dbReference>
<comment type="caution">
    <text evidence="1">The sequence shown here is derived from an EMBL/GenBank/DDBJ whole genome shotgun (WGS) entry which is preliminary data.</text>
</comment>
<evidence type="ECO:0000313" key="2">
    <source>
        <dbReference type="Proteomes" id="UP001524318"/>
    </source>
</evidence>
<proteinExistence type="predicted"/>
<reference evidence="1 2" key="1">
    <citation type="submission" date="2022-06" db="EMBL/GenBank/DDBJ databases">
        <title>Pseudarthrobacter sp. strain RMG13 Genome sequencing and assembly.</title>
        <authorList>
            <person name="Kim I."/>
        </authorList>
    </citation>
    <scope>NUCLEOTIDE SEQUENCE [LARGE SCALE GENOMIC DNA]</scope>
    <source>
        <strain evidence="1 2">RMG13</strain>
    </source>
</reference>
<gene>
    <name evidence="1" type="ORF">NFC73_19455</name>
</gene>
<evidence type="ECO:0000313" key="1">
    <source>
        <dbReference type="EMBL" id="MCP9001887.1"/>
    </source>
</evidence>
<protein>
    <submittedName>
        <fullName evidence="1">Uncharacterized protein</fullName>
    </submittedName>
</protein>
<dbReference type="Proteomes" id="UP001524318">
    <property type="component" value="Unassembled WGS sequence"/>
</dbReference>
<sequence length="73" mass="8467">MENLNLLNRLMHWTQRLAMNVFGPADRTDADTPIIHRNDDGEMASQEQLADIEVERDNEGHSWGLRKTTHPEK</sequence>
<name>A0ABT1LTV1_9MICC</name>
<dbReference type="RefSeq" id="WP_254752958.1">
    <property type="nucleotide sequence ID" value="NZ_JANCLV010000021.1"/>
</dbReference>
<accession>A0ABT1LTV1</accession>
<keyword evidence="2" id="KW-1185">Reference proteome</keyword>